<sequence>PFLVVVLLCESIIVTCCDVLAWDLAASKGVRAWGFG</sequence>
<accession>A0A1X7UN24</accession>
<protein>
    <submittedName>
        <fullName evidence="2">Uncharacterized protein</fullName>
    </submittedName>
</protein>
<reference evidence="2" key="1">
    <citation type="submission" date="2017-05" db="UniProtKB">
        <authorList>
            <consortium name="EnsemblMetazoa"/>
        </authorList>
    </citation>
    <scope>IDENTIFICATION</scope>
</reference>
<proteinExistence type="predicted"/>
<feature type="signal peptide" evidence="1">
    <location>
        <begin position="1"/>
        <end position="17"/>
    </location>
</feature>
<evidence type="ECO:0000256" key="1">
    <source>
        <dbReference type="SAM" id="SignalP"/>
    </source>
</evidence>
<evidence type="ECO:0000313" key="2">
    <source>
        <dbReference type="EnsemblMetazoa" id="Aqu2.1.28817_001"/>
    </source>
</evidence>
<dbReference type="EnsemblMetazoa" id="Aqu2.1.28817_001">
    <property type="protein sequence ID" value="Aqu2.1.28817_001"/>
    <property type="gene ID" value="Aqu2.1.28817"/>
</dbReference>
<feature type="chain" id="PRO_5010867181" evidence="1">
    <location>
        <begin position="18"/>
        <end position="36"/>
    </location>
</feature>
<dbReference type="InParanoid" id="A0A1X7UN24"/>
<name>A0A1X7UN24_AMPQE</name>
<keyword evidence="1" id="KW-0732">Signal</keyword>
<dbReference type="AlphaFoldDB" id="A0A1X7UN24"/>
<organism evidence="2">
    <name type="scientific">Amphimedon queenslandica</name>
    <name type="common">Sponge</name>
    <dbReference type="NCBI Taxonomy" id="400682"/>
    <lineage>
        <taxon>Eukaryota</taxon>
        <taxon>Metazoa</taxon>
        <taxon>Porifera</taxon>
        <taxon>Demospongiae</taxon>
        <taxon>Heteroscleromorpha</taxon>
        <taxon>Haplosclerida</taxon>
        <taxon>Niphatidae</taxon>
        <taxon>Amphimedon</taxon>
    </lineage>
</organism>